<dbReference type="EMBL" id="BAAAVI010000069">
    <property type="protein sequence ID" value="GAA2900959.1"/>
    <property type="molecule type" value="Genomic_DNA"/>
</dbReference>
<feature type="region of interest" description="Disordered" evidence="1">
    <location>
        <begin position="206"/>
        <end position="231"/>
    </location>
</feature>
<keyword evidence="2" id="KW-1133">Transmembrane helix</keyword>
<gene>
    <name evidence="4" type="ORF">GCM10010517_66710</name>
</gene>
<dbReference type="RefSeq" id="WP_344979865.1">
    <property type="nucleotide sequence ID" value="NZ_BAAAVI010000069.1"/>
</dbReference>
<evidence type="ECO:0000313" key="4">
    <source>
        <dbReference type="EMBL" id="GAA2900959.1"/>
    </source>
</evidence>
<feature type="compositionally biased region" description="Low complexity" evidence="1">
    <location>
        <begin position="217"/>
        <end position="231"/>
    </location>
</feature>
<dbReference type="InterPro" id="IPR025565">
    <property type="entry name" value="DUF4328"/>
</dbReference>
<keyword evidence="5" id="KW-1185">Reference proteome</keyword>
<evidence type="ECO:0000256" key="2">
    <source>
        <dbReference type="SAM" id="Phobius"/>
    </source>
</evidence>
<feature type="transmembrane region" description="Helical" evidence="2">
    <location>
        <begin position="58"/>
        <end position="85"/>
    </location>
</feature>
<accession>A0ABN3W7V1</accession>
<keyword evidence="2" id="KW-0472">Membrane</keyword>
<dbReference type="Proteomes" id="UP001500831">
    <property type="component" value="Unassembled WGS sequence"/>
</dbReference>
<feature type="transmembrane region" description="Helical" evidence="2">
    <location>
        <begin position="140"/>
        <end position="160"/>
    </location>
</feature>
<keyword evidence="2" id="KW-0812">Transmembrane</keyword>
<protein>
    <recommendedName>
        <fullName evidence="3">DUF4328 domain-containing protein</fullName>
    </recommendedName>
</protein>
<proteinExistence type="predicted"/>
<name>A0ABN3W7V1_9ACTN</name>
<organism evidence="4 5">
    <name type="scientific">Streptosporangium fragile</name>
    <dbReference type="NCBI Taxonomy" id="46186"/>
    <lineage>
        <taxon>Bacteria</taxon>
        <taxon>Bacillati</taxon>
        <taxon>Actinomycetota</taxon>
        <taxon>Actinomycetes</taxon>
        <taxon>Streptosporangiales</taxon>
        <taxon>Streptosporangiaceae</taxon>
        <taxon>Streptosporangium</taxon>
    </lineage>
</organism>
<evidence type="ECO:0000256" key="1">
    <source>
        <dbReference type="SAM" id="MobiDB-lite"/>
    </source>
</evidence>
<evidence type="ECO:0000259" key="3">
    <source>
        <dbReference type="Pfam" id="PF14219"/>
    </source>
</evidence>
<feature type="region of interest" description="Disordered" evidence="1">
    <location>
        <begin position="245"/>
        <end position="268"/>
    </location>
</feature>
<comment type="caution">
    <text evidence="4">The sequence shown here is derived from an EMBL/GenBank/DDBJ whole genome shotgun (WGS) entry which is preliminary data.</text>
</comment>
<dbReference type="Pfam" id="PF14219">
    <property type="entry name" value="DUF4328"/>
    <property type="match status" value="1"/>
</dbReference>
<reference evidence="4 5" key="1">
    <citation type="journal article" date="2019" name="Int. J. Syst. Evol. Microbiol.">
        <title>The Global Catalogue of Microorganisms (GCM) 10K type strain sequencing project: providing services to taxonomists for standard genome sequencing and annotation.</title>
        <authorList>
            <consortium name="The Broad Institute Genomics Platform"/>
            <consortium name="The Broad Institute Genome Sequencing Center for Infectious Disease"/>
            <person name="Wu L."/>
            <person name="Ma J."/>
        </authorList>
    </citation>
    <scope>NUCLEOTIDE SEQUENCE [LARGE SCALE GENOMIC DNA]</scope>
    <source>
        <strain evidence="4 5">JCM 6242</strain>
    </source>
</reference>
<sequence>MRSIPSPQKKAASAVYLTLAALVFALAALVVFEAARGRRLVLEVSEMGGDPHAPGAQAVVGAVTVFAVLIMLVAATAVAAAVAYLNWLLRARRGAYRSRSPVAPVLAGWFAPVANLVVPAVLVDRLWLASRPPAGRRPRWLALLAAWWLSWLTALALVLARLWPGGAHGSAELTGIGPAELAAVTVAALLCAATVREITVIQTASARHRRRGPAARTAPESSPETAPPARRGALRLLPARPFLWQAPGDVSRGTPDQNGAERVSSANH</sequence>
<evidence type="ECO:0000313" key="5">
    <source>
        <dbReference type="Proteomes" id="UP001500831"/>
    </source>
</evidence>
<feature type="domain" description="DUF4328" evidence="3">
    <location>
        <begin position="57"/>
        <end position="199"/>
    </location>
</feature>